<protein>
    <submittedName>
        <fullName evidence="3">PD-(D/E)XK nuclease family protein</fullName>
    </submittedName>
</protein>
<sequence>MAKNLSFSYSKMGMYKECPQKYKFRYIHMLPEKPKYYFAFGSALHEVMEYIYNPANLVFPTLAESLTFFENHWNKTSFEQKGYASAEKELAGFAEGRRIIEAYYAKHAADFFHPLSVEMKSTLDMDGLNLISILDRIDYLGDGKIKILDYKTGKTVQREPDQLYMYQKVVETSPAIKALVQQKDPSVKELRVGELSFYHLPTLTEMTFERAPDLEILEFWQKVLKIADNIRAGKFDPTPGENQCRWCDYRNLCPVFTGKDYTGPTGYAARGALSFPPAASVTPSVAEPEVKSEQDILSEKIDRCGDLLQEAKQLQKEIIDLMRKNNFERHFGKNYKAELSRVEKLEFTDKEKVVELLRTLKLLAKVLVPTQSTVAGLLTDATVPAEAKAKLQAFSRKTEEINLNLEKAD</sequence>
<gene>
    <name evidence="3" type="ORF">E7027_06845</name>
</gene>
<accession>A0A928DTC6</accession>
<dbReference type="Gene3D" id="3.90.320.10">
    <property type="match status" value="1"/>
</dbReference>
<dbReference type="AlphaFoldDB" id="A0A928DTC6"/>
<feature type="domain" description="PD-(D/E)XK endonuclease-like" evidence="2">
    <location>
        <begin position="6"/>
        <end position="254"/>
    </location>
</feature>
<keyword evidence="1" id="KW-0175">Coiled coil</keyword>
<evidence type="ECO:0000313" key="3">
    <source>
        <dbReference type="EMBL" id="MBE6421819.1"/>
    </source>
</evidence>
<evidence type="ECO:0000256" key="1">
    <source>
        <dbReference type="SAM" id="Coils"/>
    </source>
</evidence>
<proteinExistence type="predicted"/>
<dbReference type="EMBL" id="SUVG01000008">
    <property type="protein sequence ID" value="MBE6421819.1"/>
    <property type="molecule type" value="Genomic_DNA"/>
</dbReference>
<evidence type="ECO:0000313" key="4">
    <source>
        <dbReference type="Proteomes" id="UP000725649"/>
    </source>
</evidence>
<feature type="coiled-coil region" evidence="1">
    <location>
        <begin position="297"/>
        <end position="324"/>
    </location>
</feature>
<dbReference type="InterPro" id="IPR038726">
    <property type="entry name" value="PDDEXK_AddAB-type"/>
</dbReference>
<organism evidence="3 4">
    <name type="scientific">Candidatus Avelusimicrobium gallicola</name>
    <dbReference type="NCBI Taxonomy" id="2562704"/>
    <lineage>
        <taxon>Bacteria</taxon>
        <taxon>Pseudomonadati</taxon>
        <taxon>Elusimicrobiota</taxon>
        <taxon>Elusimicrobia</taxon>
        <taxon>Elusimicrobiales</taxon>
        <taxon>Elusimicrobiaceae</taxon>
        <taxon>Candidatus Avelusimicrobium</taxon>
    </lineage>
</organism>
<evidence type="ECO:0000259" key="2">
    <source>
        <dbReference type="Pfam" id="PF12705"/>
    </source>
</evidence>
<name>A0A928DTC6_9BACT</name>
<dbReference type="InterPro" id="IPR011604">
    <property type="entry name" value="PDDEXK-like_dom_sf"/>
</dbReference>
<comment type="caution">
    <text evidence="3">The sequence shown here is derived from an EMBL/GenBank/DDBJ whole genome shotgun (WGS) entry which is preliminary data.</text>
</comment>
<dbReference type="Proteomes" id="UP000725649">
    <property type="component" value="Unassembled WGS sequence"/>
</dbReference>
<reference evidence="3" key="1">
    <citation type="submission" date="2019-04" db="EMBL/GenBank/DDBJ databases">
        <title>Evolution of Biomass-Degrading Anaerobic Consortia Revealed by Metagenomics.</title>
        <authorList>
            <person name="Peng X."/>
        </authorList>
    </citation>
    <scope>NUCLEOTIDE SEQUENCE</scope>
    <source>
        <strain evidence="3">SIG66</strain>
    </source>
</reference>
<dbReference type="Pfam" id="PF12705">
    <property type="entry name" value="PDDEXK_1"/>
    <property type="match status" value="1"/>
</dbReference>